<organism evidence="1 2">
    <name type="scientific">Gossypium arboreum</name>
    <name type="common">Tree cotton</name>
    <name type="synonym">Gossypium nanking</name>
    <dbReference type="NCBI Taxonomy" id="29729"/>
    <lineage>
        <taxon>Eukaryota</taxon>
        <taxon>Viridiplantae</taxon>
        <taxon>Streptophyta</taxon>
        <taxon>Embryophyta</taxon>
        <taxon>Tracheophyta</taxon>
        <taxon>Spermatophyta</taxon>
        <taxon>Magnoliopsida</taxon>
        <taxon>eudicotyledons</taxon>
        <taxon>Gunneridae</taxon>
        <taxon>Pentapetalae</taxon>
        <taxon>rosids</taxon>
        <taxon>malvids</taxon>
        <taxon>Malvales</taxon>
        <taxon>Malvaceae</taxon>
        <taxon>Malvoideae</taxon>
        <taxon>Gossypium</taxon>
    </lineage>
</organism>
<gene>
    <name evidence="1" type="ORF">F383_20011</name>
</gene>
<evidence type="ECO:0000313" key="1">
    <source>
        <dbReference type="EMBL" id="KHG12183.1"/>
    </source>
</evidence>
<protein>
    <submittedName>
        <fullName evidence="1">Uncharacterized protein</fullName>
    </submittedName>
</protein>
<dbReference type="AlphaFoldDB" id="A0A0B0NCA2"/>
<name>A0A0B0NCA2_GOSAR</name>
<keyword evidence="2" id="KW-1185">Reference proteome</keyword>
<dbReference type="Proteomes" id="UP000032142">
    <property type="component" value="Unassembled WGS sequence"/>
</dbReference>
<reference evidence="2" key="1">
    <citation type="submission" date="2014-09" db="EMBL/GenBank/DDBJ databases">
        <authorList>
            <person name="Mudge J."/>
            <person name="Ramaraj T."/>
            <person name="Lindquist I.E."/>
            <person name="Bharti A.K."/>
            <person name="Sundararajan A."/>
            <person name="Cameron C.T."/>
            <person name="Woodward J.E."/>
            <person name="May G.D."/>
            <person name="Brubaker C."/>
            <person name="Broadhvest J."/>
            <person name="Wilkins T.A."/>
        </authorList>
    </citation>
    <scope>NUCLEOTIDE SEQUENCE</scope>
    <source>
        <strain evidence="2">cv. AKA8401</strain>
    </source>
</reference>
<accession>A0A0B0NCA2</accession>
<sequence>MPMPCPGHGLTLAHTNDPNVMARISDLLLEVPTEILLSQQSLHILNFTIKQFMPYLFNDNLHVYSSNVQI</sequence>
<dbReference type="EMBL" id="KN397246">
    <property type="protein sequence ID" value="KHG12183.1"/>
    <property type="molecule type" value="Genomic_DNA"/>
</dbReference>
<proteinExistence type="predicted"/>
<evidence type="ECO:0000313" key="2">
    <source>
        <dbReference type="Proteomes" id="UP000032142"/>
    </source>
</evidence>